<feature type="compositionally biased region" description="Polar residues" evidence="9">
    <location>
        <begin position="393"/>
        <end position="402"/>
    </location>
</feature>
<feature type="chain" id="PRO_5012791672" evidence="10">
    <location>
        <begin position="19"/>
        <end position="428"/>
    </location>
</feature>
<evidence type="ECO:0000256" key="3">
    <source>
        <dbReference type="ARBA" id="ARBA00022475"/>
    </source>
</evidence>
<protein>
    <submittedName>
        <fullName evidence="12">Variant surface glycoprotein 1125.4918</fullName>
    </submittedName>
</protein>
<comment type="subcellular location">
    <subcellularLocation>
        <location evidence="2">Cell membrane</location>
        <topology evidence="2">Lipid-anchor</topology>
        <topology evidence="2">GPI-anchor</topology>
    </subcellularLocation>
</comment>
<evidence type="ECO:0000256" key="1">
    <source>
        <dbReference type="ARBA" id="ARBA00002523"/>
    </source>
</evidence>
<feature type="compositionally biased region" description="Basic and acidic residues" evidence="9">
    <location>
        <begin position="406"/>
        <end position="417"/>
    </location>
</feature>
<dbReference type="EMBL" id="KX701154">
    <property type="protein sequence ID" value="APD75110.1"/>
    <property type="molecule type" value="Genomic_DNA"/>
</dbReference>
<evidence type="ECO:0000256" key="4">
    <source>
        <dbReference type="ARBA" id="ARBA00022622"/>
    </source>
</evidence>
<dbReference type="GO" id="GO:0098552">
    <property type="term" value="C:side of membrane"/>
    <property type="evidence" value="ECO:0007669"/>
    <property type="project" value="UniProtKB-KW"/>
</dbReference>
<proteinExistence type="predicted"/>
<feature type="compositionally biased region" description="Polar residues" evidence="9">
    <location>
        <begin position="419"/>
        <end position="428"/>
    </location>
</feature>
<feature type="domain" description="Trypanosome variant surface glycoprotein B-type N-terminal" evidence="11">
    <location>
        <begin position="7"/>
        <end position="368"/>
    </location>
</feature>
<dbReference type="AlphaFoldDB" id="A0A1J0RBG0"/>
<keyword evidence="3" id="KW-1003">Cell membrane</keyword>
<evidence type="ECO:0000259" key="11">
    <source>
        <dbReference type="Pfam" id="PF13206"/>
    </source>
</evidence>
<dbReference type="VEuPathDB" id="TriTrypDB:Tb1125.Tb08.27P2.240"/>
<evidence type="ECO:0000256" key="6">
    <source>
        <dbReference type="ARBA" id="ARBA00023136"/>
    </source>
</evidence>
<keyword evidence="5 10" id="KW-0732">Signal</keyword>
<keyword evidence="6" id="KW-0472">Membrane</keyword>
<accession>A0A1J0RBG0</accession>
<keyword evidence="8" id="KW-0449">Lipoprotein</keyword>
<evidence type="ECO:0000256" key="2">
    <source>
        <dbReference type="ARBA" id="ARBA00004609"/>
    </source>
</evidence>
<feature type="compositionally biased region" description="Basic and acidic residues" evidence="9">
    <location>
        <begin position="90"/>
        <end position="107"/>
    </location>
</feature>
<feature type="signal peptide" evidence="10">
    <location>
        <begin position="1"/>
        <end position="18"/>
    </location>
</feature>
<evidence type="ECO:0000256" key="10">
    <source>
        <dbReference type="SAM" id="SignalP"/>
    </source>
</evidence>
<feature type="region of interest" description="Disordered" evidence="9">
    <location>
        <begin position="76"/>
        <end position="127"/>
    </location>
</feature>
<sequence length="428" mass="46709">MWFIIAVAVLCFPHGANEADENVNGAEFNVLCHMTNMLVAEKLEEAQTADLESAAQSAWTEIDNIFTITSNESYYKEGPLQQTGSPPEEQGAKDKRIQDWQTKRKQMENMNEEGSTTRKKYKRKSREDFTKATSAKLDKLYSTAVRVNGDLANTKRLITTEETKIKKKLREALLGGTREGEAKKPIADGAAFTTAYATSCYGASGPGKSLVSDFVCVCGTGSSSASMTLVQSTSFTDSDGYSDDNTGKTDNAINIYNKRSAICQKSTVTEQTSPENIAASIAAFTTLLGRHSQTGATKKGVYSFGKGENNSNQCNGGADSGQSCVNYVAIVEAGSGTPITTAITWLKHLTKVRTQIITRQQLLQKKKEQSRLIPLADKMLELYKEALHAERPVTTQTQSQPQAIPDPEKQKACDKHTNKTTCEAQSCK</sequence>
<keyword evidence="4" id="KW-0336">GPI-anchor</keyword>
<organism evidence="12">
    <name type="scientific">Trypanosoma brucei</name>
    <dbReference type="NCBI Taxonomy" id="5691"/>
    <lineage>
        <taxon>Eukaryota</taxon>
        <taxon>Discoba</taxon>
        <taxon>Euglenozoa</taxon>
        <taxon>Kinetoplastea</taxon>
        <taxon>Metakinetoplastina</taxon>
        <taxon>Trypanosomatida</taxon>
        <taxon>Trypanosomatidae</taxon>
        <taxon>Trypanosoma</taxon>
    </lineage>
</organism>
<feature type="region of interest" description="Disordered" evidence="9">
    <location>
        <begin position="391"/>
        <end position="428"/>
    </location>
</feature>
<name>A0A1J0RBG0_9TRYP</name>
<evidence type="ECO:0000313" key="12">
    <source>
        <dbReference type="EMBL" id="APD75110.1"/>
    </source>
</evidence>
<dbReference type="GO" id="GO:0005886">
    <property type="term" value="C:plasma membrane"/>
    <property type="evidence" value="ECO:0007669"/>
    <property type="project" value="UniProtKB-SubCell"/>
</dbReference>
<dbReference type="VEuPathDB" id="TriTrypDB:Tb08.27P2.240"/>
<dbReference type="InterPro" id="IPR025932">
    <property type="entry name" value="Trypano_VSG_B_N_dom"/>
</dbReference>
<evidence type="ECO:0000256" key="5">
    <source>
        <dbReference type="ARBA" id="ARBA00022729"/>
    </source>
</evidence>
<evidence type="ECO:0000256" key="8">
    <source>
        <dbReference type="ARBA" id="ARBA00023288"/>
    </source>
</evidence>
<dbReference type="VEuPathDB" id="TriTrypDB:Tb427_000018400"/>
<keyword evidence="7" id="KW-0325">Glycoprotein</keyword>
<evidence type="ECO:0000256" key="9">
    <source>
        <dbReference type="SAM" id="MobiDB-lite"/>
    </source>
</evidence>
<comment type="function">
    <text evidence="1">VSG forms a coat on the surface of the parasite. The trypanosome evades the immune response of the host by expressing a series of antigenically distinct VSGs from an estimated 1000 VSG genes.</text>
</comment>
<dbReference type="Pfam" id="PF13206">
    <property type="entry name" value="VSG_B"/>
    <property type="match status" value="1"/>
</dbReference>
<reference evidence="12" key="1">
    <citation type="submission" date="2016-08" db="EMBL/GenBank/DDBJ databases">
        <title>VSG repertoire of Trypanosoma brucei EATRO 1125.</title>
        <authorList>
            <person name="Cross G.A."/>
        </authorList>
    </citation>
    <scope>NUCLEOTIDE SEQUENCE</scope>
    <source>
        <strain evidence="12">EATRO 1125</strain>
    </source>
</reference>
<evidence type="ECO:0000256" key="7">
    <source>
        <dbReference type="ARBA" id="ARBA00023180"/>
    </source>
</evidence>